<evidence type="ECO:0000313" key="1">
    <source>
        <dbReference type="EMBL" id="KAK4013317.1"/>
    </source>
</evidence>
<name>A0ABQ9ZK73_9CRUS</name>
<keyword evidence="2" id="KW-1185">Reference proteome</keyword>
<protein>
    <submittedName>
        <fullName evidence="1">Uncharacterized protein</fullName>
    </submittedName>
</protein>
<evidence type="ECO:0000313" key="2">
    <source>
        <dbReference type="Proteomes" id="UP001234178"/>
    </source>
</evidence>
<organism evidence="1 2">
    <name type="scientific">Daphnia magna</name>
    <dbReference type="NCBI Taxonomy" id="35525"/>
    <lineage>
        <taxon>Eukaryota</taxon>
        <taxon>Metazoa</taxon>
        <taxon>Ecdysozoa</taxon>
        <taxon>Arthropoda</taxon>
        <taxon>Crustacea</taxon>
        <taxon>Branchiopoda</taxon>
        <taxon>Diplostraca</taxon>
        <taxon>Cladocera</taxon>
        <taxon>Anomopoda</taxon>
        <taxon>Daphniidae</taxon>
        <taxon>Daphnia</taxon>
    </lineage>
</organism>
<sequence length="221" mass="24622">MQIPYGHQQTERSQVLCHSIIYEQCTSKQDAVQEKICKLARSKSSVHWSQPTGILSNKTSCHSVFLSIKCWSTTLENHNLPEVGIFEVPFGCTSKTEEGWVGWIFPANMVGNLEPPNLEVVVLPSTVFVFSQDPTGNSSKRHVVIEIPQENTTSIDIVSELLQSKIALDKGKIQEASNSHLPDRSPKLVTLPVNRGKQNFRVEIGASWSQMINILARVEPS</sequence>
<proteinExistence type="predicted"/>
<comment type="caution">
    <text evidence="1">The sequence shown here is derived from an EMBL/GenBank/DDBJ whole genome shotgun (WGS) entry which is preliminary data.</text>
</comment>
<dbReference type="EMBL" id="JAOYFB010000004">
    <property type="protein sequence ID" value="KAK4013317.1"/>
    <property type="molecule type" value="Genomic_DNA"/>
</dbReference>
<reference evidence="1 2" key="1">
    <citation type="journal article" date="2023" name="Nucleic Acids Res.">
        <title>The hologenome of Daphnia magna reveals possible DNA methylation and microbiome-mediated evolution of the host genome.</title>
        <authorList>
            <person name="Chaturvedi A."/>
            <person name="Li X."/>
            <person name="Dhandapani V."/>
            <person name="Marshall H."/>
            <person name="Kissane S."/>
            <person name="Cuenca-Cambronero M."/>
            <person name="Asole G."/>
            <person name="Calvet F."/>
            <person name="Ruiz-Romero M."/>
            <person name="Marangio P."/>
            <person name="Guigo R."/>
            <person name="Rago D."/>
            <person name="Mirbahai L."/>
            <person name="Eastwood N."/>
            <person name="Colbourne J.K."/>
            <person name="Zhou J."/>
            <person name="Mallon E."/>
            <person name="Orsini L."/>
        </authorList>
    </citation>
    <scope>NUCLEOTIDE SEQUENCE [LARGE SCALE GENOMIC DNA]</scope>
    <source>
        <strain evidence="1">LRV0_1</strain>
    </source>
</reference>
<gene>
    <name evidence="1" type="ORF">OUZ56_025551</name>
</gene>
<accession>A0ABQ9ZK73</accession>
<dbReference type="Proteomes" id="UP001234178">
    <property type="component" value="Unassembled WGS sequence"/>
</dbReference>